<evidence type="ECO:0000313" key="2">
    <source>
        <dbReference type="EMBL" id="MBB2174513.1"/>
    </source>
</evidence>
<feature type="transmembrane region" description="Helical" evidence="1">
    <location>
        <begin position="6"/>
        <end position="24"/>
    </location>
</feature>
<keyword evidence="3" id="KW-1185">Reference proteome</keyword>
<keyword evidence="1" id="KW-0812">Transmembrane</keyword>
<dbReference type="EMBL" id="JABEQH010000001">
    <property type="protein sequence ID" value="MBB2174513.1"/>
    <property type="molecule type" value="Genomic_DNA"/>
</dbReference>
<comment type="caution">
    <text evidence="2">The sequence shown here is derived from an EMBL/GenBank/DDBJ whole genome shotgun (WGS) entry which is preliminary data.</text>
</comment>
<gene>
    <name evidence="2" type="ORF">HLH21_01075</name>
</gene>
<protein>
    <submittedName>
        <fullName evidence="2">Uncharacterized protein</fullName>
    </submittedName>
</protein>
<evidence type="ECO:0000313" key="3">
    <source>
        <dbReference type="Proteomes" id="UP000561066"/>
    </source>
</evidence>
<evidence type="ECO:0000256" key="1">
    <source>
        <dbReference type="SAM" id="Phobius"/>
    </source>
</evidence>
<proteinExistence type="predicted"/>
<dbReference type="Proteomes" id="UP000561066">
    <property type="component" value="Unassembled WGS sequence"/>
</dbReference>
<keyword evidence="1" id="KW-0472">Membrane</keyword>
<accession>A0A7W4J4E1</accession>
<dbReference type="AlphaFoldDB" id="A0A7W4J4E1"/>
<organism evidence="2 3">
    <name type="scientific">Gluconacetobacter johannae</name>
    <dbReference type="NCBI Taxonomy" id="112140"/>
    <lineage>
        <taxon>Bacteria</taxon>
        <taxon>Pseudomonadati</taxon>
        <taxon>Pseudomonadota</taxon>
        <taxon>Alphaproteobacteria</taxon>
        <taxon>Acetobacterales</taxon>
        <taxon>Acetobacteraceae</taxon>
        <taxon>Gluconacetobacter</taxon>
    </lineage>
</organism>
<keyword evidence="1" id="KW-1133">Transmembrane helix</keyword>
<reference evidence="2 3" key="1">
    <citation type="submission" date="2020-04" db="EMBL/GenBank/DDBJ databases">
        <title>Description of novel Gluconacetobacter.</title>
        <authorList>
            <person name="Sombolestani A."/>
        </authorList>
    </citation>
    <scope>NUCLEOTIDE SEQUENCE [LARGE SCALE GENOMIC DNA]</scope>
    <source>
        <strain evidence="2 3">LMG 21312</strain>
    </source>
</reference>
<sequence length="54" mass="6556">MPSLRSFLIVLSSILWCGLVIFHWRRALWEWVDNRFIREDPMPEKTRPPSQDQT</sequence>
<name>A0A7W4J4E1_9PROT</name>